<comment type="caution">
    <text evidence="1">The sequence shown here is derived from an EMBL/GenBank/DDBJ whole genome shotgun (WGS) entry which is preliminary data.</text>
</comment>
<evidence type="ECO:0000313" key="1">
    <source>
        <dbReference type="EMBL" id="MBK8889359.1"/>
    </source>
</evidence>
<gene>
    <name evidence="1" type="ORF">IPN75_02710</name>
</gene>
<sequence length="59" mass="6400">MIKSQLLAELQGGRVAGLTFMHHFTSISELFLPNSFAQLFSSALTEDAKAVTAKANKTM</sequence>
<dbReference type="EMBL" id="JADKBR010000001">
    <property type="protein sequence ID" value="MBK8889359.1"/>
    <property type="molecule type" value="Genomic_DNA"/>
</dbReference>
<reference evidence="2" key="1">
    <citation type="journal article" date="2021" name="Nat. Commun.">
        <title>Connecting structure to function with the recovery of over 1000 high-quality metagenome-assembled genomes from activated sludge using long-read sequencing.</title>
        <authorList>
            <person name="Singleton C.M."/>
            <person name="Petriglieri F."/>
            <person name="Kristensen J.M."/>
            <person name="Kirkegaard R.H."/>
            <person name="Michaelsen T.Y."/>
            <person name="Andersen M.H."/>
            <person name="Kondrotaite Z."/>
            <person name="Karst S.M."/>
            <person name="Dueholm M.S."/>
            <person name="Nielsen P.H."/>
            <person name="Albertsen M."/>
        </authorList>
    </citation>
    <scope>NUCLEOTIDE SEQUENCE [LARGE SCALE GENOMIC DNA]</scope>
</reference>
<dbReference type="Proteomes" id="UP000808146">
    <property type="component" value="Unassembled WGS sequence"/>
</dbReference>
<dbReference type="AlphaFoldDB" id="A0A9D7LLQ3"/>
<organism evidence="1 2">
    <name type="scientific">Candidatus Dechloromonas phosphorivorans</name>
    <dbReference type="NCBI Taxonomy" id="2899244"/>
    <lineage>
        <taxon>Bacteria</taxon>
        <taxon>Pseudomonadati</taxon>
        <taxon>Pseudomonadota</taxon>
        <taxon>Betaproteobacteria</taxon>
        <taxon>Rhodocyclales</taxon>
        <taxon>Azonexaceae</taxon>
        <taxon>Dechloromonas</taxon>
    </lineage>
</organism>
<accession>A0A9D7LLQ3</accession>
<protein>
    <submittedName>
        <fullName evidence="1">Uncharacterized protein</fullName>
    </submittedName>
</protein>
<proteinExistence type="predicted"/>
<evidence type="ECO:0000313" key="2">
    <source>
        <dbReference type="Proteomes" id="UP000808146"/>
    </source>
</evidence>
<name>A0A9D7LLQ3_9RHOO</name>